<accession>W7MKX0</accession>
<dbReference type="AlphaFoldDB" id="W7MKX0"/>
<evidence type="ECO:0000313" key="2">
    <source>
        <dbReference type="EMBL" id="EWG48210.1"/>
    </source>
</evidence>
<dbReference type="GeneID" id="30073119"/>
<gene>
    <name evidence="2" type="ORF">FVEG_16243</name>
</gene>
<sequence>MGKAEAEAGSTIGDRPASQKCGRDKKGQEG</sequence>
<organism evidence="2 3">
    <name type="scientific">Gibberella moniliformis (strain M3125 / FGSC 7600)</name>
    <name type="common">Maize ear and stalk rot fungus</name>
    <name type="synonym">Fusarium verticillioides</name>
    <dbReference type="NCBI Taxonomy" id="334819"/>
    <lineage>
        <taxon>Eukaryota</taxon>
        <taxon>Fungi</taxon>
        <taxon>Dikarya</taxon>
        <taxon>Ascomycota</taxon>
        <taxon>Pezizomycotina</taxon>
        <taxon>Sordariomycetes</taxon>
        <taxon>Hypocreomycetidae</taxon>
        <taxon>Hypocreales</taxon>
        <taxon>Nectriaceae</taxon>
        <taxon>Fusarium</taxon>
        <taxon>Fusarium fujikuroi species complex</taxon>
    </lineage>
</organism>
<feature type="region of interest" description="Disordered" evidence="1">
    <location>
        <begin position="1"/>
        <end position="30"/>
    </location>
</feature>
<dbReference type="RefSeq" id="XP_018754401.1">
    <property type="nucleotide sequence ID" value="XM_018905481.1"/>
</dbReference>
<keyword evidence="3" id="KW-1185">Reference proteome</keyword>
<protein>
    <submittedName>
        <fullName evidence="2">Uncharacterized protein</fullName>
    </submittedName>
</protein>
<dbReference type="Proteomes" id="UP000009096">
    <property type="component" value="Chromosome 3"/>
</dbReference>
<dbReference type="KEGG" id="fvr:FVEG_16243"/>
<evidence type="ECO:0000313" key="3">
    <source>
        <dbReference type="Proteomes" id="UP000009096"/>
    </source>
</evidence>
<reference evidence="2 3" key="1">
    <citation type="journal article" date="2010" name="Nature">
        <title>Comparative genomics reveals mobile pathogenicity chromosomes in Fusarium.</title>
        <authorList>
            <person name="Ma L.J."/>
            <person name="van der Does H.C."/>
            <person name="Borkovich K.A."/>
            <person name="Coleman J.J."/>
            <person name="Daboussi M.J."/>
            <person name="Di Pietro A."/>
            <person name="Dufresne M."/>
            <person name="Freitag M."/>
            <person name="Grabherr M."/>
            <person name="Henrissat B."/>
            <person name="Houterman P.M."/>
            <person name="Kang S."/>
            <person name="Shim W.B."/>
            <person name="Woloshuk C."/>
            <person name="Xie X."/>
            <person name="Xu J.R."/>
            <person name="Antoniw J."/>
            <person name="Baker S.E."/>
            <person name="Bluhm B.H."/>
            <person name="Breakspear A."/>
            <person name="Brown D.W."/>
            <person name="Butchko R.A."/>
            <person name="Chapman S."/>
            <person name="Coulson R."/>
            <person name="Coutinho P.M."/>
            <person name="Danchin E.G."/>
            <person name="Diener A."/>
            <person name="Gale L.R."/>
            <person name="Gardiner D.M."/>
            <person name="Goff S."/>
            <person name="Hammond-Kosack K.E."/>
            <person name="Hilburn K."/>
            <person name="Hua-Van A."/>
            <person name="Jonkers W."/>
            <person name="Kazan K."/>
            <person name="Kodira C.D."/>
            <person name="Koehrsen M."/>
            <person name="Kumar L."/>
            <person name="Lee Y.H."/>
            <person name="Li L."/>
            <person name="Manners J.M."/>
            <person name="Miranda-Saavedra D."/>
            <person name="Mukherjee M."/>
            <person name="Park G."/>
            <person name="Park J."/>
            <person name="Park S.Y."/>
            <person name="Proctor R.H."/>
            <person name="Regev A."/>
            <person name="Ruiz-Roldan M.C."/>
            <person name="Sain D."/>
            <person name="Sakthikumar S."/>
            <person name="Sykes S."/>
            <person name="Schwartz D.C."/>
            <person name="Turgeon B.G."/>
            <person name="Wapinski I."/>
            <person name="Yoder O."/>
            <person name="Young S."/>
            <person name="Zeng Q."/>
            <person name="Zhou S."/>
            <person name="Galagan J."/>
            <person name="Cuomo C.A."/>
            <person name="Kistler H.C."/>
            <person name="Rep M."/>
        </authorList>
    </citation>
    <scope>NUCLEOTIDE SEQUENCE [LARGE SCALE GENOMIC DNA]</scope>
    <source>
        <strain evidence="3">M3125 / FGSC 7600</strain>
    </source>
</reference>
<dbReference type="VEuPathDB" id="FungiDB:FVEG_16243"/>
<name>W7MKX0_GIBM7</name>
<proteinExistence type="predicted"/>
<feature type="compositionally biased region" description="Basic and acidic residues" evidence="1">
    <location>
        <begin position="21"/>
        <end position="30"/>
    </location>
</feature>
<dbReference type="EMBL" id="DS022251">
    <property type="protein sequence ID" value="EWG48210.1"/>
    <property type="molecule type" value="Genomic_DNA"/>
</dbReference>
<evidence type="ECO:0000256" key="1">
    <source>
        <dbReference type="SAM" id="MobiDB-lite"/>
    </source>
</evidence>